<dbReference type="GO" id="GO:0005345">
    <property type="term" value="F:purine nucleobase transmembrane transporter activity"/>
    <property type="evidence" value="ECO:0007669"/>
    <property type="project" value="TreeGrafter"/>
</dbReference>
<organism evidence="4">
    <name type="scientific">bioreactor metagenome</name>
    <dbReference type="NCBI Taxonomy" id="1076179"/>
    <lineage>
        <taxon>unclassified sequences</taxon>
        <taxon>metagenomes</taxon>
        <taxon>ecological metagenomes</taxon>
    </lineage>
</organism>
<comment type="caution">
    <text evidence="4">The sequence shown here is derived from an EMBL/GenBank/DDBJ whole genome shotgun (WGS) entry which is preliminary data.</text>
</comment>
<dbReference type="AlphaFoldDB" id="A0A645HNP4"/>
<protein>
    <submittedName>
        <fullName evidence="4">Adenine permease AdeQ</fullName>
    </submittedName>
</protein>
<dbReference type="PANTHER" id="PTHR43337">
    <property type="entry name" value="XANTHINE/URACIL PERMEASE C887.17-RELATED"/>
    <property type="match status" value="1"/>
</dbReference>
<name>A0A645HNP4_9ZZZZ</name>
<reference evidence="4" key="1">
    <citation type="submission" date="2019-08" db="EMBL/GenBank/DDBJ databases">
        <authorList>
            <person name="Kucharzyk K."/>
            <person name="Murdoch R.W."/>
            <person name="Higgins S."/>
            <person name="Loffler F."/>
        </authorList>
    </citation>
    <scope>NUCLEOTIDE SEQUENCE</scope>
</reference>
<sequence length="199" mass="21129">MLVAIVMAGVIIATLCVMDVIETMGTVIATDHILDHKIHHDETCDKIRKTLEADAIATSAGALMGITTVSTFIESTAMAVEGGRTGFSGAVTSALFILAIFIAPFASVIPSAATATTLIITGVFMMAVVKEINFKDVEEALPAFFTMAFIPLTYSLITGIALGLVTHTAIAVFSGRWKQVKVGTYIITLLFVVQLIIFN</sequence>
<dbReference type="InterPro" id="IPR045018">
    <property type="entry name" value="Azg-like"/>
</dbReference>
<feature type="transmembrane region" description="Helical" evidence="3">
    <location>
        <begin position="182"/>
        <end position="198"/>
    </location>
</feature>
<feature type="transmembrane region" description="Helical" evidence="3">
    <location>
        <begin position="141"/>
        <end position="162"/>
    </location>
</feature>
<feature type="transmembrane region" description="Helical" evidence="3">
    <location>
        <begin position="85"/>
        <end position="106"/>
    </location>
</feature>
<evidence type="ECO:0000256" key="2">
    <source>
        <dbReference type="ARBA" id="ARBA00022448"/>
    </source>
</evidence>
<evidence type="ECO:0000313" key="4">
    <source>
        <dbReference type="EMBL" id="MPN40675.1"/>
    </source>
</evidence>
<keyword evidence="3" id="KW-1133">Transmembrane helix</keyword>
<comment type="subcellular location">
    <subcellularLocation>
        <location evidence="1">Endomembrane system</location>
        <topology evidence="1">Multi-pass membrane protein</topology>
    </subcellularLocation>
</comment>
<dbReference type="GO" id="GO:0005886">
    <property type="term" value="C:plasma membrane"/>
    <property type="evidence" value="ECO:0007669"/>
    <property type="project" value="TreeGrafter"/>
</dbReference>
<evidence type="ECO:0000256" key="3">
    <source>
        <dbReference type="SAM" id="Phobius"/>
    </source>
</evidence>
<gene>
    <name evidence="4" type="primary">adeQ_10</name>
    <name evidence="4" type="ORF">SDC9_188213</name>
</gene>
<evidence type="ECO:0000256" key="1">
    <source>
        <dbReference type="ARBA" id="ARBA00004127"/>
    </source>
</evidence>
<dbReference type="EMBL" id="VSSQ01097237">
    <property type="protein sequence ID" value="MPN40675.1"/>
    <property type="molecule type" value="Genomic_DNA"/>
</dbReference>
<dbReference type="PANTHER" id="PTHR43337:SF1">
    <property type="entry name" value="XANTHINE_URACIL PERMEASE C887.17-RELATED"/>
    <property type="match status" value="1"/>
</dbReference>
<keyword evidence="2" id="KW-0813">Transport</keyword>
<keyword evidence="3" id="KW-0472">Membrane</keyword>
<accession>A0A645HNP4</accession>
<dbReference type="GO" id="GO:0012505">
    <property type="term" value="C:endomembrane system"/>
    <property type="evidence" value="ECO:0007669"/>
    <property type="project" value="UniProtKB-SubCell"/>
</dbReference>
<keyword evidence="3" id="KW-0812">Transmembrane</keyword>
<proteinExistence type="predicted"/>
<feature type="transmembrane region" description="Helical" evidence="3">
    <location>
        <begin position="112"/>
        <end position="129"/>
    </location>
</feature>